<dbReference type="Proteomes" id="UP001213000">
    <property type="component" value="Unassembled WGS sequence"/>
</dbReference>
<dbReference type="AlphaFoldDB" id="A0AAD5VMA7"/>
<protein>
    <recommendedName>
        <fullName evidence="3">F-box domain-containing protein</fullName>
    </recommendedName>
</protein>
<name>A0AAD5VMA7_9AGAR</name>
<comment type="caution">
    <text evidence="1">The sequence shown here is derived from an EMBL/GenBank/DDBJ whole genome shotgun (WGS) entry which is preliminary data.</text>
</comment>
<organism evidence="1 2">
    <name type="scientific">Leucocoprinus birnbaumii</name>
    <dbReference type="NCBI Taxonomy" id="56174"/>
    <lineage>
        <taxon>Eukaryota</taxon>
        <taxon>Fungi</taxon>
        <taxon>Dikarya</taxon>
        <taxon>Basidiomycota</taxon>
        <taxon>Agaricomycotina</taxon>
        <taxon>Agaricomycetes</taxon>
        <taxon>Agaricomycetidae</taxon>
        <taxon>Agaricales</taxon>
        <taxon>Agaricineae</taxon>
        <taxon>Agaricaceae</taxon>
        <taxon>Leucocoprinus</taxon>
    </lineage>
</organism>
<evidence type="ECO:0000313" key="1">
    <source>
        <dbReference type="EMBL" id="KAJ3564186.1"/>
    </source>
</evidence>
<proteinExistence type="predicted"/>
<accession>A0AAD5VMA7</accession>
<evidence type="ECO:0008006" key="3">
    <source>
        <dbReference type="Google" id="ProtNLM"/>
    </source>
</evidence>
<sequence>MKSPEGTDVALDHSKPQGLFPWEYDSVVSNCSWHQALGSSKASPTMDILNVSYTELLITIFDFIHEPKLCSDTRSAVYTPILLSHVCHRWHEVILDLPRYWTSIHLSHIRHLSVTQDLLRRSAPLPLALSIELAKPAYCSWNPDSTGFKSFIPEVTDPTVISRLRDLQVSAPYNVLSAFTARASVFPRLENLVLREVDTLKNGAGYLGPLSFNAEVFRNICLDGVGIRLSRSSDLSGIQCLSLVGAPENILDQTRLLNPDSPSEETEPSMTKLVELRLTDRLRHALGVPLNQHSTPSFGGSTLKYLYLATYVTRLPTGALRRALNPMSLEELELDRISLPALCSLFHMISNQGAAEVEEQMPFARLHALTIRGVVGFFRELVNFLLRPLPQLRLLRLLEMEEVDIDEFAAAFSNTQLCPFLASFWANGVEHYRRDVASIAPP</sequence>
<reference evidence="1" key="1">
    <citation type="submission" date="2022-07" db="EMBL/GenBank/DDBJ databases">
        <title>Genome Sequence of Leucocoprinus birnbaumii.</title>
        <authorList>
            <person name="Buettner E."/>
        </authorList>
    </citation>
    <scope>NUCLEOTIDE SEQUENCE</scope>
    <source>
        <strain evidence="1">VT141</strain>
    </source>
</reference>
<keyword evidence="2" id="KW-1185">Reference proteome</keyword>
<dbReference type="EMBL" id="JANIEX010000684">
    <property type="protein sequence ID" value="KAJ3564186.1"/>
    <property type="molecule type" value="Genomic_DNA"/>
</dbReference>
<gene>
    <name evidence="1" type="ORF">NP233_g8451</name>
</gene>
<evidence type="ECO:0000313" key="2">
    <source>
        <dbReference type="Proteomes" id="UP001213000"/>
    </source>
</evidence>